<dbReference type="InterPro" id="IPR034187">
    <property type="entry name" value="Peptidases_S8_5"/>
</dbReference>
<dbReference type="InterPro" id="IPR036852">
    <property type="entry name" value="Peptidase_S8/S53_dom_sf"/>
</dbReference>
<dbReference type="PRINTS" id="PR00723">
    <property type="entry name" value="SUBTILISIN"/>
</dbReference>
<name>B3WFP4_9BASI</name>
<dbReference type="SUPFAM" id="SSF52743">
    <property type="entry name" value="Subtilisin-like"/>
    <property type="match status" value="1"/>
</dbReference>
<dbReference type="GO" id="GO:0016020">
    <property type="term" value="C:membrane"/>
    <property type="evidence" value="ECO:0007669"/>
    <property type="project" value="InterPro"/>
</dbReference>
<evidence type="ECO:0000259" key="12">
    <source>
        <dbReference type="Pfam" id="PF02225"/>
    </source>
</evidence>
<evidence type="ECO:0000256" key="9">
    <source>
        <dbReference type="RuleBase" id="RU003355"/>
    </source>
</evidence>
<dbReference type="InterPro" id="IPR015500">
    <property type="entry name" value="Peptidase_S8_subtilisin-rel"/>
</dbReference>
<dbReference type="MEROPS" id="S08.139"/>
<feature type="chain" id="PRO_5002799718" evidence="10">
    <location>
        <begin position="17"/>
        <end position="963"/>
    </location>
</feature>
<feature type="signal peptide" evidence="10">
    <location>
        <begin position="1"/>
        <end position="16"/>
    </location>
</feature>
<evidence type="ECO:0000256" key="2">
    <source>
        <dbReference type="ARBA" id="ARBA00022512"/>
    </source>
</evidence>
<dbReference type="PROSITE" id="PS00136">
    <property type="entry name" value="SUBTILASE_ASP"/>
    <property type="match status" value="1"/>
</dbReference>
<evidence type="ECO:0000259" key="11">
    <source>
        <dbReference type="Pfam" id="PF00082"/>
    </source>
</evidence>
<evidence type="ECO:0000256" key="7">
    <source>
        <dbReference type="PIRSR" id="PIRSR615500-1"/>
    </source>
</evidence>
<keyword evidence="2" id="KW-0964">Secreted</keyword>
<accession>B3WFP4</accession>
<reference evidence="14" key="1">
    <citation type="thesis" date="2008" institute="Department of Microbiology" country="Universiti Putra Malaysia, Selangor, Malaysia">
        <title>Cloning and expression of cold-adapted protease from Antarctic psychrophilic yeast Leucosporidium antarcticum PI12.</title>
        <authorList>
            <person name="Alias N."/>
        </authorList>
    </citation>
    <scope>NUCLEOTIDE SEQUENCE</scope>
    <source>
        <strain evidence="14">PI12</strain>
    </source>
</reference>
<dbReference type="GO" id="GO:0006508">
    <property type="term" value="P:proteolysis"/>
    <property type="evidence" value="ECO:0007669"/>
    <property type="project" value="UniProtKB-KW"/>
</dbReference>
<dbReference type="InterPro" id="IPR003137">
    <property type="entry name" value="PA_domain"/>
</dbReference>
<organism evidence="14">
    <name type="scientific">Glaciozyma antarctica</name>
    <dbReference type="NCBI Taxonomy" id="105987"/>
    <lineage>
        <taxon>Eukaryota</taxon>
        <taxon>Fungi</taxon>
        <taxon>Dikarya</taxon>
        <taxon>Basidiomycota</taxon>
        <taxon>Pucciniomycotina</taxon>
        <taxon>Microbotryomycetes</taxon>
        <taxon>Kriegeriales</taxon>
        <taxon>Camptobasidiaceae</taxon>
        <taxon>Glaciozyma</taxon>
    </lineage>
</organism>
<proteinExistence type="inferred from homology"/>
<dbReference type="InterPro" id="IPR050131">
    <property type="entry name" value="Peptidase_S8_subtilisin-like"/>
</dbReference>
<dbReference type="InterPro" id="IPR022398">
    <property type="entry name" value="Peptidase_S8_His-AS"/>
</dbReference>
<dbReference type="InterPro" id="IPR010435">
    <property type="entry name" value="C5a/SBT2-like_Fn3"/>
</dbReference>
<evidence type="ECO:0000259" key="13">
    <source>
        <dbReference type="Pfam" id="PF06280"/>
    </source>
</evidence>
<sequence>MLFLPVLLLLLPGVTAFLNPVTNRATNAISSTQYLSNAYILELDLSTPGLVKRDSTPDSILEDVLTSVGRNGIKYQLRHRFISPTLFHGASITVPPGISRSQIASLRGIKRVWPVRKFSRPSAVVDADGGGSGFSGSPIKAALMGVKELGKRANAYAGDTFGPHVMTGVNETHEAGLLGAGIKIGVLDTGVDYLNPILGGCFGPGCHMSFGYDLVGDDYDGDNAPVPDVDPFASCDPHGTHVTGIIGALPNAFGFTGVAPAATLGHYRVFGCTGFVGEDIILAGLMRGVEDNCNVLTLSLGGPGGWVKGTPASILIDQIEAQGILVTVATGNSGAEGMFFSESPASTINGLSIASTDVTDLIAYNATVSGQPAIPYLSATPLNVVANSFRVHFTSTDPNNPVDACSPLPAGAPDFANYVTVVQRGTCTFVTKYQNVLNAGGKIVLLYNSEGAGNLPYLTPNGVGIDAVAGLRRSDGLKLLSYYQNANKRLTLRFPKGKIVAGLTDTITGGLISGYSTFGPTNDLYGQPTLSAPGGNILSTFPLSEGGVAVISGTSMSCPFVAGSAAVLMAARASENLTPLEIRSLLTTTAKLTPVSLLGSTPLVSVIRQGGGLVQVAKALAAKTLISPHELLLNDTANANYVQTIKIKNTNSWAMKYTFSSAVAQGLGTFDASGDILPTLDPVAVSGAQATVAFNTRILSVAPGATGSVVATITPPVLPVADAARFPIFSGWIRVNGQGARDSSRNEAYTVPYFGLAAKMIDMQVLDTTETIYGPGYAYPFVIDDAIGDIQSTTTSYSRNLGPTVFARFATGTLHYSLDLVLADIAFTPTYPNSSPATRFVKRSLTQHTSAASHLAKRRVSIATINPKATLVADRQLHSDVPIEGNIFTQPFTGRDYLVDAAPTGSTDRTVTFNGQYAENGLVRTAVTGTSYRFLLRALKISGDAMYEDQYESWLSLPFSFRA</sequence>
<dbReference type="InterPro" id="IPR023827">
    <property type="entry name" value="Peptidase_S8_Asp-AS"/>
</dbReference>
<dbReference type="EMBL" id="FM178559">
    <property type="protein sequence ID" value="CAQ76821.1"/>
    <property type="molecule type" value="Genomic_DNA"/>
</dbReference>
<evidence type="ECO:0000256" key="10">
    <source>
        <dbReference type="SAM" id="SignalP"/>
    </source>
</evidence>
<dbReference type="InterPro" id="IPR000209">
    <property type="entry name" value="Peptidase_S8/S53_dom"/>
</dbReference>
<dbReference type="PANTHER" id="PTHR43806:SF66">
    <property type="entry name" value="SERIN ENDOPEPTIDASE"/>
    <property type="match status" value="1"/>
</dbReference>
<dbReference type="Pfam" id="PF00082">
    <property type="entry name" value="Peptidase_S8"/>
    <property type="match status" value="1"/>
</dbReference>
<evidence type="ECO:0000256" key="4">
    <source>
        <dbReference type="ARBA" id="ARBA00022729"/>
    </source>
</evidence>
<dbReference type="PROSITE" id="PS00138">
    <property type="entry name" value="SUBTILASE_SER"/>
    <property type="match status" value="1"/>
</dbReference>
<dbReference type="PANTHER" id="PTHR43806">
    <property type="entry name" value="PEPTIDASE S8"/>
    <property type="match status" value="1"/>
</dbReference>
<evidence type="ECO:0000256" key="6">
    <source>
        <dbReference type="ARBA" id="ARBA00022825"/>
    </source>
</evidence>
<keyword evidence="5 8" id="KW-0378">Hydrolase</keyword>
<reference evidence="14" key="2">
    <citation type="submission" date="2009-04" db="EMBL/GenBank/DDBJ databases">
        <title>Molecular cloning and sequence analysis of cDNA encoding cold-adapted serine protease from the Antarctic yeast Leucosporidium antarcticum PI12.</title>
        <authorList>
            <person name="Alias N."/>
            <person name="Raja Abd Rahman R.N.Z."/>
            <person name="Salleh A."/>
            <person name="Basri M."/>
        </authorList>
    </citation>
    <scope>NUCLEOTIDE SEQUENCE</scope>
    <source>
        <strain evidence="14">PI12</strain>
    </source>
</reference>
<dbReference type="CDD" id="cd07489">
    <property type="entry name" value="Peptidases_S8_5"/>
    <property type="match status" value="1"/>
</dbReference>
<comment type="similarity">
    <text evidence="1 8 9">Belongs to the peptidase S8 family.</text>
</comment>
<keyword evidence="6 8" id="KW-0720">Serine protease</keyword>
<keyword evidence="3 8" id="KW-0645">Protease</keyword>
<feature type="active site" description="Charge relay system" evidence="7 8">
    <location>
        <position position="188"/>
    </location>
</feature>
<dbReference type="GO" id="GO:0004252">
    <property type="term" value="F:serine-type endopeptidase activity"/>
    <property type="evidence" value="ECO:0007669"/>
    <property type="project" value="UniProtKB-UniRule"/>
</dbReference>
<feature type="domain" description="PA" evidence="12">
    <location>
        <begin position="403"/>
        <end position="467"/>
    </location>
</feature>
<dbReference type="AlphaFoldDB" id="B3WFP4"/>
<protein>
    <submittedName>
        <fullName evidence="14">Subtilisin-like serine protease</fullName>
    </submittedName>
</protein>
<evidence type="ECO:0000256" key="1">
    <source>
        <dbReference type="ARBA" id="ARBA00011073"/>
    </source>
</evidence>
<keyword evidence="2" id="KW-0134">Cell wall</keyword>
<dbReference type="PROSITE" id="PS00137">
    <property type="entry name" value="SUBTILASE_HIS"/>
    <property type="match status" value="1"/>
</dbReference>
<dbReference type="Gene3D" id="3.40.50.200">
    <property type="entry name" value="Peptidase S8/S53 domain"/>
    <property type="match status" value="2"/>
</dbReference>
<feature type="active site" description="Charge relay system" evidence="7 8">
    <location>
        <position position="555"/>
    </location>
</feature>
<keyword evidence="4 10" id="KW-0732">Signal</keyword>
<dbReference type="Pfam" id="PF06280">
    <property type="entry name" value="fn3_5"/>
    <property type="match status" value="1"/>
</dbReference>
<evidence type="ECO:0000313" key="14">
    <source>
        <dbReference type="EMBL" id="CAQ76821.1"/>
    </source>
</evidence>
<feature type="active site" description="Charge relay system" evidence="7 8">
    <location>
        <position position="238"/>
    </location>
</feature>
<feature type="domain" description="C5a peptidase/Subtilisin-like protease SBT2-like Fn3-like" evidence="13">
    <location>
        <begin position="633"/>
        <end position="753"/>
    </location>
</feature>
<dbReference type="InterPro" id="IPR023828">
    <property type="entry name" value="Peptidase_S8_Ser-AS"/>
</dbReference>
<dbReference type="GO" id="GO:0005615">
    <property type="term" value="C:extracellular space"/>
    <property type="evidence" value="ECO:0007669"/>
    <property type="project" value="TreeGrafter"/>
</dbReference>
<evidence type="ECO:0000256" key="5">
    <source>
        <dbReference type="ARBA" id="ARBA00022801"/>
    </source>
</evidence>
<dbReference type="PROSITE" id="PS51892">
    <property type="entry name" value="SUBTILASE"/>
    <property type="match status" value="1"/>
</dbReference>
<feature type="domain" description="Peptidase S8/S53" evidence="11">
    <location>
        <begin position="179"/>
        <end position="591"/>
    </location>
</feature>
<dbReference type="Pfam" id="PF02225">
    <property type="entry name" value="PA"/>
    <property type="match status" value="1"/>
</dbReference>
<gene>
    <name evidence="14" type="primary">pi12 prot</name>
</gene>
<evidence type="ECO:0000256" key="3">
    <source>
        <dbReference type="ARBA" id="ARBA00022670"/>
    </source>
</evidence>
<evidence type="ECO:0000256" key="8">
    <source>
        <dbReference type="PROSITE-ProRule" id="PRU01240"/>
    </source>
</evidence>